<evidence type="ECO:0000256" key="2">
    <source>
        <dbReference type="ARBA" id="ARBA00022679"/>
    </source>
</evidence>
<reference evidence="7 8" key="1">
    <citation type="submission" date="2022-12" db="EMBL/GenBank/DDBJ databases">
        <title>Draft genome sequence of Paenibacillus sp. dW9.</title>
        <authorList>
            <person name="Choi E.-W."/>
            <person name="Kim D.-U."/>
        </authorList>
    </citation>
    <scope>NUCLEOTIDE SEQUENCE [LARGE SCALE GENOMIC DNA]</scope>
    <source>
        <strain evidence="8">dW9</strain>
    </source>
</reference>
<keyword evidence="2" id="KW-0808">Transferase</keyword>
<dbReference type="PANTHER" id="PTHR43085">
    <property type="entry name" value="HEXOKINASE FAMILY MEMBER"/>
    <property type="match status" value="1"/>
</dbReference>
<proteinExistence type="inferred from homology"/>
<evidence type="ECO:0000256" key="3">
    <source>
        <dbReference type="ARBA" id="ARBA00022741"/>
    </source>
</evidence>
<dbReference type="InterPro" id="IPR029056">
    <property type="entry name" value="Ribokinase-like"/>
</dbReference>
<dbReference type="GO" id="GO:0016301">
    <property type="term" value="F:kinase activity"/>
    <property type="evidence" value="ECO:0007669"/>
    <property type="project" value="UniProtKB-KW"/>
</dbReference>
<organism evidence="7 8">
    <name type="scientific">Paenibacillus gyeongsangnamensis</name>
    <dbReference type="NCBI Taxonomy" id="3388067"/>
    <lineage>
        <taxon>Bacteria</taxon>
        <taxon>Bacillati</taxon>
        <taxon>Bacillota</taxon>
        <taxon>Bacilli</taxon>
        <taxon>Bacillales</taxon>
        <taxon>Paenibacillaceae</taxon>
        <taxon>Paenibacillus</taxon>
    </lineage>
</organism>
<evidence type="ECO:0000256" key="1">
    <source>
        <dbReference type="ARBA" id="ARBA00010688"/>
    </source>
</evidence>
<dbReference type="Proteomes" id="UP001527882">
    <property type="component" value="Unassembled WGS sequence"/>
</dbReference>
<dbReference type="Pfam" id="PF00294">
    <property type="entry name" value="PfkB"/>
    <property type="match status" value="1"/>
</dbReference>
<sequence>MVPLDVVTFGEAMVMFVADHPGELQQVSRFTRRLAGAEMNTAIGFARLGLKAGWVSKVGADIFGLCVKELLEAERVHIGAVQTDRRHPTGFQLKSKVSEGDPEVQYFRKGSAASRLSPGDFREDDYLGARHLHMTGIPPALSPETREYSQLVLKRMKQAGRTVSFDPNLRPSLWSSRGEMVRTVNSLAVQADWVLPGLEEAGLLTGSTDPHRISEFYLSQGVRLVVIKMGAEGAYYRSETEEGFVPGFPAAEVVDTVGAGDGFAVGTVSGLLTGLPVRQAVLRGNAIGSLAVQSSGDYEGYPTADRLEAYIQSYLNRSEATYANR</sequence>
<protein>
    <submittedName>
        <fullName evidence="7">Sugar kinase</fullName>
    </submittedName>
</protein>
<keyword evidence="3" id="KW-0547">Nucleotide-binding</keyword>
<evidence type="ECO:0000256" key="5">
    <source>
        <dbReference type="ARBA" id="ARBA00022840"/>
    </source>
</evidence>
<keyword evidence="5" id="KW-0067">ATP-binding</keyword>
<dbReference type="SUPFAM" id="SSF53613">
    <property type="entry name" value="Ribokinase-like"/>
    <property type="match status" value="1"/>
</dbReference>
<comment type="caution">
    <text evidence="7">The sequence shown here is derived from an EMBL/GenBank/DDBJ whole genome shotgun (WGS) entry which is preliminary data.</text>
</comment>
<evidence type="ECO:0000256" key="4">
    <source>
        <dbReference type="ARBA" id="ARBA00022777"/>
    </source>
</evidence>
<dbReference type="InterPro" id="IPR011611">
    <property type="entry name" value="PfkB_dom"/>
</dbReference>
<evidence type="ECO:0000259" key="6">
    <source>
        <dbReference type="Pfam" id="PF00294"/>
    </source>
</evidence>
<dbReference type="Gene3D" id="3.40.1190.20">
    <property type="match status" value="1"/>
</dbReference>
<dbReference type="InterPro" id="IPR050306">
    <property type="entry name" value="PfkB_Carbo_kinase"/>
</dbReference>
<dbReference type="EMBL" id="JAQAGZ010000012">
    <property type="protein sequence ID" value="MCZ8514480.1"/>
    <property type="molecule type" value="Genomic_DNA"/>
</dbReference>
<dbReference type="PANTHER" id="PTHR43085:SF1">
    <property type="entry name" value="PSEUDOURIDINE KINASE-RELATED"/>
    <property type="match status" value="1"/>
</dbReference>
<feature type="domain" description="Carbohydrate kinase PfkB" evidence="6">
    <location>
        <begin position="5"/>
        <end position="303"/>
    </location>
</feature>
<keyword evidence="8" id="KW-1185">Reference proteome</keyword>
<name>A0ABT4QCS3_9BACL</name>
<evidence type="ECO:0000313" key="8">
    <source>
        <dbReference type="Proteomes" id="UP001527882"/>
    </source>
</evidence>
<gene>
    <name evidence="7" type="ORF">O9H85_19050</name>
</gene>
<accession>A0ABT4QCS3</accession>
<evidence type="ECO:0000313" key="7">
    <source>
        <dbReference type="EMBL" id="MCZ8514480.1"/>
    </source>
</evidence>
<dbReference type="RefSeq" id="WP_269883004.1">
    <property type="nucleotide sequence ID" value="NZ_JAQAGZ010000012.1"/>
</dbReference>
<keyword evidence="4 7" id="KW-0418">Kinase</keyword>
<comment type="similarity">
    <text evidence="1">Belongs to the carbohydrate kinase PfkB family.</text>
</comment>
<dbReference type="CDD" id="cd01166">
    <property type="entry name" value="KdgK"/>
    <property type="match status" value="1"/>
</dbReference>